<name>A0A6V7VG88_MELEN</name>
<comment type="similarity">
    <text evidence="2">Belongs to the RRP4 family.</text>
</comment>
<dbReference type="SUPFAM" id="SSF54791">
    <property type="entry name" value="Eukaryotic type KH-domain (KH-domain type I)"/>
    <property type="match status" value="1"/>
</dbReference>
<dbReference type="EMBL" id="CAJEWN010000227">
    <property type="protein sequence ID" value="CAD2173980.1"/>
    <property type="molecule type" value="Genomic_DNA"/>
</dbReference>
<dbReference type="GO" id="GO:0071051">
    <property type="term" value="P:poly(A)-dependent snoRNA 3'-end processing"/>
    <property type="evidence" value="ECO:0007669"/>
    <property type="project" value="TreeGrafter"/>
</dbReference>
<proteinExistence type="inferred from homology"/>
<dbReference type="PANTHER" id="PTHR21321:SF4">
    <property type="entry name" value="EXOSOME COMPLEX COMPONENT RRP4"/>
    <property type="match status" value="1"/>
</dbReference>
<comment type="subcellular location">
    <subcellularLocation>
        <location evidence="1">Nucleus</location>
    </subcellularLocation>
</comment>
<dbReference type="PANTHER" id="PTHR21321">
    <property type="entry name" value="PNAS-3 RELATED"/>
    <property type="match status" value="1"/>
</dbReference>
<dbReference type="Gene3D" id="2.40.50.140">
    <property type="entry name" value="Nucleic acid-binding proteins"/>
    <property type="match status" value="1"/>
</dbReference>
<dbReference type="GO" id="GO:0071034">
    <property type="term" value="P:CUT catabolic process"/>
    <property type="evidence" value="ECO:0007669"/>
    <property type="project" value="TreeGrafter"/>
</dbReference>
<evidence type="ECO:0000256" key="4">
    <source>
        <dbReference type="ARBA" id="ARBA00022835"/>
    </source>
</evidence>
<evidence type="ECO:0000256" key="5">
    <source>
        <dbReference type="ARBA" id="ARBA00022884"/>
    </source>
</evidence>
<dbReference type="CDD" id="cd22525">
    <property type="entry name" value="KH-I_Rrp4_eukar"/>
    <property type="match status" value="1"/>
</dbReference>
<feature type="domain" description="S1 motif" evidence="7">
    <location>
        <begin position="102"/>
        <end position="180"/>
    </location>
</feature>
<gene>
    <name evidence="8" type="ORF">MENT_LOCUS25622</name>
</gene>
<keyword evidence="4" id="KW-0271">Exosome</keyword>
<dbReference type="InterPro" id="IPR012340">
    <property type="entry name" value="NA-bd_OB-fold"/>
</dbReference>
<dbReference type="SUPFAM" id="SSF50249">
    <property type="entry name" value="Nucleic acid-binding proteins"/>
    <property type="match status" value="1"/>
</dbReference>
<dbReference type="Pfam" id="PF15985">
    <property type="entry name" value="KH_6"/>
    <property type="match status" value="1"/>
</dbReference>
<evidence type="ECO:0000313" key="9">
    <source>
        <dbReference type="Proteomes" id="UP000580250"/>
    </source>
</evidence>
<evidence type="ECO:0000313" key="8">
    <source>
        <dbReference type="EMBL" id="CAD2173980.1"/>
    </source>
</evidence>
<dbReference type="OrthoDB" id="1650at2759"/>
<comment type="caution">
    <text evidence="8">The sequence shown here is derived from an EMBL/GenBank/DDBJ whole genome shotgun (WGS) entry which is preliminary data.</text>
</comment>
<dbReference type="FunFam" id="2.40.50.140:FF:000038">
    <property type="entry name" value="Exosome complex component RRP4"/>
    <property type="match status" value="1"/>
</dbReference>
<dbReference type="SUPFAM" id="SSF110324">
    <property type="entry name" value="Ribosomal L27 protein-like"/>
    <property type="match status" value="1"/>
</dbReference>
<dbReference type="GO" id="GO:0003723">
    <property type="term" value="F:RNA binding"/>
    <property type="evidence" value="ECO:0007669"/>
    <property type="project" value="UniProtKB-KW"/>
</dbReference>
<dbReference type="CDD" id="cd05789">
    <property type="entry name" value="S1_Rrp4"/>
    <property type="match status" value="1"/>
</dbReference>
<keyword evidence="5" id="KW-0694">RNA-binding</keyword>
<dbReference type="PROSITE" id="PS50126">
    <property type="entry name" value="S1"/>
    <property type="match status" value="1"/>
</dbReference>
<evidence type="ECO:0000259" key="7">
    <source>
        <dbReference type="PROSITE" id="PS50126"/>
    </source>
</evidence>
<protein>
    <recommendedName>
        <fullName evidence="7">S1 motif domain-containing protein</fullName>
    </recommendedName>
</protein>
<dbReference type="Pfam" id="PF21266">
    <property type="entry name" value="S1_RRP4"/>
    <property type="match status" value="1"/>
</dbReference>
<keyword evidence="6" id="KW-0539">Nucleus</keyword>
<dbReference type="Pfam" id="PF14382">
    <property type="entry name" value="ECR1_N"/>
    <property type="match status" value="1"/>
</dbReference>
<dbReference type="Gene3D" id="2.40.50.100">
    <property type="match status" value="1"/>
</dbReference>
<dbReference type="GO" id="GO:0000467">
    <property type="term" value="P:exonucleolytic trimming to generate mature 3'-end of 5.8S rRNA from tricistronic rRNA transcript (SSU-rRNA, 5.8S rRNA, LSU-rRNA)"/>
    <property type="evidence" value="ECO:0007669"/>
    <property type="project" value="TreeGrafter"/>
</dbReference>
<dbReference type="AlphaFoldDB" id="A0A6V7VG88"/>
<evidence type="ECO:0000256" key="1">
    <source>
        <dbReference type="ARBA" id="ARBA00004123"/>
    </source>
</evidence>
<reference evidence="8 9" key="1">
    <citation type="submission" date="2020-08" db="EMBL/GenBank/DDBJ databases">
        <authorList>
            <person name="Koutsovoulos G."/>
            <person name="Danchin GJ E."/>
        </authorList>
    </citation>
    <scope>NUCLEOTIDE SEQUENCE [LARGE SCALE GENOMIC DNA]</scope>
</reference>
<keyword evidence="3" id="KW-0698">rRNA processing</keyword>
<dbReference type="GO" id="GO:0034475">
    <property type="term" value="P:U4 snRNA 3'-end processing"/>
    <property type="evidence" value="ECO:0007669"/>
    <property type="project" value="TreeGrafter"/>
</dbReference>
<evidence type="ECO:0000256" key="3">
    <source>
        <dbReference type="ARBA" id="ARBA00022552"/>
    </source>
</evidence>
<sequence length="323" mass="35855">MSAQDKNQAIIFGDPPNNKKVLSVAADCFQQDSNNYADTSGRSRLQLTVPGAVISSAKGLMRGHGTYLEGESLLSSLAGVVMQTNKLIRVKPVKSRYQGEIGDVIVGRIVDVQQKRWRVDINARVHSILQLTSVNLPGGELRRKSIEDEFMMREYLKEGDLVSAEIQQTFHDGALSLHTRSLKYGKLGQGILVRVFPHLVRKRKTHFHNLPFGASVILGCNGNIWISRLKGVDEQGTGGYVDDTELVPFVTREIIARTANCIKLLSRNSIPLYDTTIIFAYNASTQYKIKDLLQTSIADEVASLVIQQCEMSIDEDELAPLQI</sequence>
<dbReference type="InterPro" id="IPR036612">
    <property type="entry name" value="KH_dom_type_1_sf"/>
</dbReference>
<evidence type="ECO:0000256" key="6">
    <source>
        <dbReference type="ARBA" id="ARBA00023242"/>
    </source>
</evidence>
<dbReference type="InterPro" id="IPR003029">
    <property type="entry name" value="S1_domain"/>
</dbReference>
<organism evidence="8 9">
    <name type="scientific">Meloidogyne enterolobii</name>
    <name type="common">Root-knot nematode worm</name>
    <name type="synonym">Meloidogyne mayaguensis</name>
    <dbReference type="NCBI Taxonomy" id="390850"/>
    <lineage>
        <taxon>Eukaryota</taxon>
        <taxon>Metazoa</taxon>
        <taxon>Ecdysozoa</taxon>
        <taxon>Nematoda</taxon>
        <taxon>Chromadorea</taxon>
        <taxon>Rhabditida</taxon>
        <taxon>Tylenchina</taxon>
        <taxon>Tylenchomorpha</taxon>
        <taxon>Tylenchoidea</taxon>
        <taxon>Meloidogynidae</taxon>
        <taxon>Meloidogyninae</taxon>
        <taxon>Meloidogyne</taxon>
    </lineage>
</organism>
<accession>A0A6V7VG88</accession>
<dbReference type="InterPro" id="IPR004088">
    <property type="entry name" value="KH_dom_type_1"/>
</dbReference>
<dbReference type="GO" id="GO:0000176">
    <property type="term" value="C:nuclear exosome (RNase complex)"/>
    <property type="evidence" value="ECO:0007669"/>
    <property type="project" value="TreeGrafter"/>
</dbReference>
<dbReference type="Proteomes" id="UP000580250">
    <property type="component" value="Unassembled WGS sequence"/>
</dbReference>
<dbReference type="GO" id="GO:0071038">
    <property type="term" value="P:TRAMP-dependent tRNA surveillance pathway"/>
    <property type="evidence" value="ECO:0007669"/>
    <property type="project" value="TreeGrafter"/>
</dbReference>
<evidence type="ECO:0000256" key="2">
    <source>
        <dbReference type="ARBA" id="ARBA00009155"/>
    </source>
</evidence>
<dbReference type="InterPro" id="IPR025721">
    <property type="entry name" value="Exosome_cplx_N_dom"/>
</dbReference>
<dbReference type="InterPro" id="IPR048565">
    <property type="entry name" value="S1_RRP4"/>
</dbReference>
<dbReference type="GO" id="GO:0000177">
    <property type="term" value="C:cytoplasmic exosome (RNase complex)"/>
    <property type="evidence" value="ECO:0007669"/>
    <property type="project" value="TreeGrafter"/>
</dbReference>
<dbReference type="InterPro" id="IPR026699">
    <property type="entry name" value="Exosome_RNA_bind1/RRP40/RRP4"/>
</dbReference>
<dbReference type="GO" id="GO:0071035">
    <property type="term" value="P:nuclear polyadenylation-dependent rRNA catabolic process"/>
    <property type="evidence" value="ECO:0007669"/>
    <property type="project" value="TreeGrafter"/>
</dbReference>